<name>A0A1I3HMI2_9RHOB</name>
<evidence type="ECO:0000313" key="2">
    <source>
        <dbReference type="Proteomes" id="UP000199377"/>
    </source>
</evidence>
<dbReference type="Proteomes" id="UP000199377">
    <property type="component" value="Unassembled WGS sequence"/>
</dbReference>
<keyword evidence="2" id="KW-1185">Reference proteome</keyword>
<accession>A0A1I3HMI2</accession>
<proteinExistence type="predicted"/>
<protein>
    <submittedName>
        <fullName evidence="1">Uncharacterized protein</fullName>
    </submittedName>
</protein>
<dbReference type="EMBL" id="FOQH01000006">
    <property type="protein sequence ID" value="SFI36988.1"/>
    <property type="molecule type" value="Genomic_DNA"/>
</dbReference>
<dbReference type="STRING" id="1114924.SAMN05216258_10679"/>
<dbReference type="AlphaFoldDB" id="A0A1I3HMI2"/>
<reference evidence="1 2" key="1">
    <citation type="submission" date="2016-10" db="EMBL/GenBank/DDBJ databases">
        <authorList>
            <person name="de Groot N.N."/>
        </authorList>
    </citation>
    <scope>NUCLEOTIDE SEQUENCE [LARGE SCALE GENOMIC DNA]</scope>
    <source>
        <strain evidence="1 2">CGMCC 1.11030</strain>
    </source>
</reference>
<dbReference type="OrthoDB" id="7839321at2"/>
<dbReference type="RefSeq" id="WP_092860444.1">
    <property type="nucleotide sequence ID" value="NZ_FOQH01000006.1"/>
</dbReference>
<organism evidence="1 2">
    <name type="scientific">Albimonas pacifica</name>
    <dbReference type="NCBI Taxonomy" id="1114924"/>
    <lineage>
        <taxon>Bacteria</taxon>
        <taxon>Pseudomonadati</taxon>
        <taxon>Pseudomonadota</taxon>
        <taxon>Alphaproteobacteria</taxon>
        <taxon>Rhodobacterales</taxon>
        <taxon>Paracoccaceae</taxon>
        <taxon>Albimonas</taxon>
    </lineage>
</organism>
<gene>
    <name evidence="1" type="ORF">SAMN05216258_10679</name>
</gene>
<evidence type="ECO:0000313" key="1">
    <source>
        <dbReference type="EMBL" id="SFI36988.1"/>
    </source>
</evidence>
<sequence>MPKTWSVRLALVAVLIGIAYLYHVATNISKPDIYAYFELDRGASGASFAVAGDLVAVSPDGLRVEAICGLSVTQELRRQARIDAIYVNDLGRELPTFTKFWAWASTLGVAEAEASPPDQIAFRGAYEELSSASAIAAFVTQDCTCEMARRISRREKICTTLATLSERHAGEADERVIALRFARAANFVPKTSFEACGLEYTAAAEAAASATCEEQDRLPWDVTLRRLLRVIEERPSDRVTAAVMD</sequence>